<proteinExistence type="predicted"/>
<name>A0ABY2E7N1_9MICO</name>
<dbReference type="RefSeq" id="WP_133107611.1">
    <property type="nucleotide sequence ID" value="NZ_SMNA01000005.1"/>
</dbReference>
<feature type="transmembrane region" description="Helical" evidence="1">
    <location>
        <begin position="7"/>
        <end position="26"/>
    </location>
</feature>
<reference evidence="2 3" key="1">
    <citation type="submission" date="2019-03" db="EMBL/GenBank/DDBJ databases">
        <title>Genomic features of bacteria from cold environments.</title>
        <authorList>
            <person name="Shen L."/>
        </authorList>
    </citation>
    <scope>NUCLEOTIDE SEQUENCE [LARGE SCALE GENOMIC DNA]</scope>
    <source>
        <strain evidence="3">T3246-1</strain>
    </source>
</reference>
<comment type="caution">
    <text evidence="2">The sequence shown here is derived from an EMBL/GenBank/DDBJ whole genome shotgun (WGS) entry which is preliminary data.</text>
</comment>
<keyword evidence="1" id="KW-0812">Transmembrane</keyword>
<evidence type="ECO:0000256" key="1">
    <source>
        <dbReference type="SAM" id="Phobius"/>
    </source>
</evidence>
<feature type="transmembrane region" description="Helical" evidence="1">
    <location>
        <begin position="38"/>
        <end position="60"/>
    </location>
</feature>
<keyword evidence="3" id="KW-1185">Reference proteome</keyword>
<dbReference type="Proteomes" id="UP000504882">
    <property type="component" value="Unassembled WGS sequence"/>
</dbReference>
<keyword evidence="1" id="KW-0472">Membrane</keyword>
<protein>
    <submittedName>
        <fullName evidence="2">Uncharacterized protein</fullName>
    </submittedName>
</protein>
<keyword evidence="1" id="KW-1133">Transmembrane helix</keyword>
<dbReference type="EMBL" id="SMNA01000005">
    <property type="protein sequence ID" value="TDE93886.1"/>
    <property type="molecule type" value="Genomic_DNA"/>
</dbReference>
<evidence type="ECO:0000313" key="3">
    <source>
        <dbReference type="Proteomes" id="UP000504882"/>
    </source>
</evidence>
<gene>
    <name evidence="2" type="ORF">EXU48_10430</name>
</gene>
<evidence type="ECO:0000313" key="2">
    <source>
        <dbReference type="EMBL" id="TDE93886.1"/>
    </source>
</evidence>
<accession>A0ABY2E7N1</accession>
<sequence length="263" mass="27916">MRILRVIAILAIVLAVGWYAAVALNAGGGVDAWLNESIGVVITVVVIAGTVLSLTGHGGVGAQLGTARGRASRDFSDAPVAIGTLVDAEHTGWTVNDMPQLDLVLDVETPQGQRFRAATTTLFAHHELGRLTVGAHCPVRYRPQDLSRVEFAVDADPEEIQAAFNAVMVRHGLTDPAALEVAARGAVTTGVVTGLHPTGQVREDHSEVEVQLLVTRPDGSRYPATKTSFVPPTAIEAVQVGRIVELRVLPWDEQRIALALPVN</sequence>
<organism evidence="2 3">
    <name type="scientific">Occultella glacieicola</name>
    <dbReference type="NCBI Taxonomy" id="2518684"/>
    <lineage>
        <taxon>Bacteria</taxon>
        <taxon>Bacillati</taxon>
        <taxon>Actinomycetota</taxon>
        <taxon>Actinomycetes</taxon>
        <taxon>Micrococcales</taxon>
        <taxon>Ruaniaceae</taxon>
        <taxon>Occultella</taxon>
    </lineage>
</organism>